<dbReference type="RefSeq" id="WP_015757107.1">
    <property type="nucleotide sequence ID" value="NC_013216.1"/>
</dbReference>
<keyword evidence="3" id="KW-1185">Reference proteome</keyword>
<dbReference type="EMBL" id="CP001720">
    <property type="protein sequence ID" value="ACV62395.1"/>
    <property type="molecule type" value="Genomic_DNA"/>
</dbReference>
<dbReference type="OrthoDB" id="2969164at2"/>
<accession>C8VVT0</accession>
<dbReference type="KEGG" id="dae:Dtox_1531"/>
<evidence type="ECO:0000313" key="3">
    <source>
        <dbReference type="Proteomes" id="UP000002217"/>
    </source>
</evidence>
<sequence>MLHGSSEKSKIQINDATVSFEDVYKAPNLSSELLEKIKTADILLLPYTDFKGYQNCLFPEQTYQFYTHLMNEAEKQSLSVDLAVSDEDYKEIELHADVVNIADILIQWVLFPIVTGMISAYLYDLVRQRKKKMNANVKITVEKNGKAKTVSFEGDIESFERAMKSLDETIFK</sequence>
<dbReference type="STRING" id="485916.Dtox_1531"/>
<keyword evidence="1" id="KW-0472">Membrane</keyword>
<dbReference type="Proteomes" id="UP000002217">
    <property type="component" value="Chromosome"/>
</dbReference>
<organism evidence="2 3">
    <name type="scientific">Desulfofarcimen acetoxidans (strain ATCC 49208 / DSM 771 / KCTC 5769 / VKM B-1644 / 5575)</name>
    <name type="common">Desulfotomaculum acetoxidans</name>
    <dbReference type="NCBI Taxonomy" id="485916"/>
    <lineage>
        <taxon>Bacteria</taxon>
        <taxon>Bacillati</taxon>
        <taxon>Bacillota</taxon>
        <taxon>Clostridia</taxon>
        <taxon>Eubacteriales</taxon>
        <taxon>Peptococcaceae</taxon>
        <taxon>Desulfofarcimen</taxon>
    </lineage>
</organism>
<keyword evidence="1" id="KW-1133">Transmembrane helix</keyword>
<gene>
    <name evidence="2" type="ordered locus">Dtox_1531</name>
</gene>
<feature type="transmembrane region" description="Helical" evidence="1">
    <location>
        <begin position="104"/>
        <end position="123"/>
    </location>
</feature>
<keyword evidence="1" id="KW-0812">Transmembrane</keyword>
<proteinExistence type="predicted"/>
<evidence type="ECO:0000313" key="2">
    <source>
        <dbReference type="EMBL" id="ACV62395.1"/>
    </source>
</evidence>
<protein>
    <submittedName>
        <fullName evidence="2">Uncharacterized protein</fullName>
    </submittedName>
</protein>
<name>C8VVT0_DESAS</name>
<dbReference type="HOGENOM" id="CLU_1552801_0_0_9"/>
<dbReference type="eggNOG" id="ENOG50341G5">
    <property type="taxonomic scope" value="Bacteria"/>
</dbReference>
<dbReference type="AlphaFoldDB" id="C8VVT0"/>
<evidence type="ECO:0000256" key="1">
    <source>
        <dbReference type="SAM" id="Phobius"/>
    </source>
</evidence>
<reference evidence="2 3" key="1">
    <citation type="journal article" date="2009" name="Stand. Genomic Sci.">
        <title>Complete genome sequence of Desulfotomaculum acetoxidans type strain (5575).</title>
        <authorList>
            <person name="Spring S."/>
            <person name="Lapidus A."/>
            <person name="Schroder M."/>
            <person name="Gleim D."/>
            <person name="Sims D."/>
            <person name="Meincke L."/>
            <person name="Glavina Del Rio T."/>
            <person name="Tice H."/>
            <person name="Copeland A."/>
            <person name="Cheng J.F."/>
            <person name="Lucas S."/>
            <person name="Chen F."/>
            <person name="Nolan M."/>
            <person name="Bruce D."/>
            <person name="Goodwin L."/>
            <person name="Pitluck S."/>
            <person name="Ivanova N."/>
            <person name="Mavromatis K."/>
            <person name="Mikhailova N."/>
            <person name="Pati A."/>
            <person name="Chen A."/>
            <person name="Palaniappan K."/>
            <person name="Land M."/>
            <person name="Hauser L."/>
            <person name="Chang Y.J."/>
            <person name="Jeffries C.D."/>
            <person name="Chain P."/>
            <person name="Saunders E."/>
            <person name="Brettin T."/>
            <person name="Detter J.C."/>
            <person name="Goker M."/>
            <person name="Bristow J."/>
            <person name="Eisen J.A."/>
            <person name="Markowitz V."/>
            <person name="Hugenholtz P."/>
            <person name="Kyrpides N.C."/>
            <person name="Klenk H.P."/>
            <person name="Han C."/>
        </authorList>
    </citation>
    <scope>NUCLEOTIDE SEQUENCE [LARGE SCALE GENOMIC DNA]</scope>
    <source>
        <strain evidence="3">ATCC 49208 / DSM 771 / VKM B-1644</strain>
    </source>
</reference>